<comment type="caution">
    <text evidence="1">The sequence shown here is derived from an EMBL/GenBank/DDBJ whole genome shotgun (WGS) entry which is preliminary data.</text>
</comment>
<keyword evidence="2" id="KW-1185">Reference proteome</keyword>
<evidence type="ECO:0000313" key="2">
    <source>
        <dbReference type="Proteomes" id="UP001630127"/>
    </source>
</evidence>
<dbReference type="EMBL" id="JBJUIK010000003">
    <property type="protein sequence ID" value="KAL3533652.1"/>
    <property type="molecule type" value="Genomic_DNA"/>
</dbReference>
<dbReference type="Proteomes" id="UP001630127">
    <property type="component" value="Unassembled WGS sequence"/>
</dbReference>
<proteinExistence type="predicted"/>
<organism evidence="1 2">
    <name type="scientific">Cinchona calisaya</name>
    <dbReference type="NCBI Taxonomy" id="153742"/>
    <lineage>
        <taxon>Eukaryota</taxon>
        <taxon>Viridiplantae</taxon>
        <taxon>Streptophyta</taxon>
        <taxon>Embryophyta</taxon>
        <taxon>Tracheophyta</taxon>
        <taxon>Spermatophyta</taxon>
        <taxon>Magnoliopsida</taxon>
        <taxon>eudicotyledons</taxon>
        <taxon>Gunneridae</taxon>
        <taxon>Pentapetalae</taxon>
        <taxon>asterids</taxon>
        <taxon>lamiids</taxon>
        <taxon>Gentianales</taxon>
        <taxon>Rubiaceae</taxon>
        <taxon>Cinchonoideae</taxon>
        <taxon>Cinchoneae</taxon>
        <taxon>Cinchona</taxon>
    </lineage>
</organism>
<dbReference type="AlphaFoldDB" id="A0ABD3ARI2"/>
<gene>
    <name evidence="1" type="ORF">ACH5RR_007173</name>
</gene>
<accession>A0ABD3ARI2</accession>
<reference evidence="1 2" key="1">
    <citation type="submission" date="2024-11" db="EMBL/GenBank/DDBJ databases">
        <title>A near-complete genome assembly of Cinchona calisaya.</title>
        <authorList>
            <person name="Lian D.C."/>
            <person name="Zhao X.W."/>
            <person name="Wei L."/>
        </authorList>
    </citation>
    <scope>NUCLEOTIDE SEQUENCE [LARGE SCALE GENOMIC DNA]</scope>
    <source>
        <tissue evidence="1">Nenye</tissue>
    </source>
</reference>
<evidence type="ECO:0000313" key="1">
    <source>
        <dbReference type="EMBL" id="KAL3533652.1"/>
    </source>
</evidence>
<sequence length="127" mass="14062">MFVGLGDDLGKFCRINAKVGLDKALGKIHDWFLILEFDDNSFSYFSQEATLQLMTELGVEFKKPRFVSTLGSSVLLANLASVVEVVEEENEKDEGQAVGLDLDHEVLEGTPSSFEIPPSEQPVEDRP</sequence>
<name>A0ABD3ARI2_9GENT</name>
<protein>
    <submittedName>
        <fullName evidence="1">Uncharacterized protein</fullName>
    </submittedName>
</protein>